<dbReference type="STRING" id="280699.M1VMM8"/>
<reference evidence="9 10" key="1">
    <citation type="journal article" date="2004" name="Nature">
        <title>Genome sequence of the ultrasmall unicellular red alga Cyanidioschyzon merolae 10D.</title>
        <authorList>
            <person name="Matsuzaki M."/>
            <person name="Misumi O."/>
            <person name="Shin-i T."/>
            <person name="Maruyama S."/>
            <person name="Takahara M."/>
            <person name="Miyagishima S."/>
            <person name="Mori T."/>
            <person name="Nishida K."/>
            <person name="Yagisawa F."/>
            <person name="Nishida K."/>
            <person name="Yoshida Y."/>
            <person name="Nishimura Y."/>
            <person name="Nakao S."/>
            <person name="Kobayashi T."/>
            <person name="Momoyama Y."/>
            <person name="Higashiyama T."/>
            <person name="Minoda A."/>
            <person name="Sano M."/>
            <person name="Nomoto H."/>
            <person name="Oishi K."/>
            <person name="Hayashi H."/>
            <person name="Ohta F."/>
            <person name="Nishizaka S."/>
            <person name="Haga S."/>
            <person name="Miura S."/>
            <person name="Morishita T."/>
            <person name="Kabeya Y."/>
            <person name="Terasawa K."/>
            <person name="Suzuki Y."/>
            <person name="Ishii Y."/>
            <person name="Asakawa S."/>
            <person name="Takano H."/>
            <person name="Ohta N."/>
            <person name="Kuroiwa H."/>
            <person name="Tanaka K."/>
            <person name="Shimizu N."/>
            <person name="Sugano S."/>
            <person name="Sato N."/>
            <person name="Nozaki H."/>
            <person name="Ogasawara N."/>
            <person name="Kohara Y."/>
            <person name="Kuroiwa T."/>
        </authorList>
    </citation>
    <scope>NUCLEOTIDE SEQUENCE [LARGE SCALE GENOMIC DNA]</scope>
    <source>
        <strain evidence="9 10">10D</strain>
    </source>
</reference>
<dbReference type="eggNOG" id="KOG2887">
    <property type="taxonomic scope" value="Eukaryota"/>
</dbReference>
<feature type="transmembrane region" description="Helical" evidence="8">
    <location>
        <begin position="112"/>
        <end position="131"/>
    </location>
</feature>
<evidence type="ECO:0000256" key="7">
    <source>
        <dbReference type="ARBA" id="ARBA00025800"/>
    </source>
</evidence>
<comment type="function">
    <text evidence="8">May be involved in fusion of retrograde transport vesicles derived from an endocytic compartment with the Golgi complex.</text>
</comment>
<evidence type="ECO:0000256" key="5">
    <source>
        <dbReference type="ARBA" id="ARBA00022989"/>
    </source>
</evidence>
<dbReference type="KEGG" id="cme:CYME_CMT399C"/>
<evidence type="ECO:0000256" key="1">
    <source>
        <dbReference type="ARBA" id="ARBA00004141"/>
    </source>
</evidence>
<accession>M1VMM8</accession>
<feature type="transmembrane region" description="Helical" evidence="8">
    <location>
        <begin position="167"/>
        <end position="187"/>
    </location>
</feature>
<dbReference type="InterPro" id="IPR007305">
    <property type="entry name" value="Vesicle_transpt_Got1/SFT2"/>
</dbReference>
<comment type="similarity">
    <text evidence="7 8">Belongs to the SFT2 family.</text>
</comment>
<evidence type="ECO:0000256" key="2">
    <source>
        <dbReference type="ARBA" id="ARBA00022448"/>
    </source>
</evidence>
<dbReference type="GO" id="GO:0016020">
    <property type="term" value="C:membrane"/>
    <property type="evidence" value="ECO:0007669"/>
    <property type="project" value="UniProtKB-SubCell"/>
</dbReference>
<dbReference type="RefSeq" id="XP_005539384.1">
    <property type="nucleotide sequence ID" value="XM_005539327.1"/>
</dbReference>
<dbReference type="AlphaFoldDB" id="M1VMM8"/>
<sequence length="229" mass="25145">MMGSISFSEPSSEISEPPWYALQSSLTVPNFSWASVRDLFQGNGSHAYDVEATVDSSGPAPTEYDAWGFRELCQCSRSQRLLLFAMLFGTGVVVSFLSVGMLPMLILRPQKFAFAFSLGQVLLITSTWLVVPLQVQLRALSVTERATAAAMYGIALVLALVTSLRHLALLALCFVLIQLSALAWYLLTFLPFGRGWLWAWFSSATGLHRLDGSVQAPWRWMPSSVSGGN</sequence>
<dbReference type="Proteomes" id="UP000007014">
    <property type="component" value="Chromosome 20"/>
</dbReference>
<reference evidence="9 10" key="2">
    <citation type="journal article" date="2007" name="BMC Biol.">
        <title>A 100%-complete sequence reveals unusually simple genomic features in the hot-spring red alga Cyanidioschyzon merolae.</title>
        <authorList>
            <person name="Nozaki H."/>
            <person name="Takano H."/>
            <person name="Misumi O."/>
            <person name="Terasawa K."/>
            <person name="Matsuzaki M."/>
            <person name="Maruyama S."/>
            <person name="Nishida K."/>
            <person name="Yagisawa F."/>
            <person name="Yoshida Y."/>
            <person name="Fujiwara T."/>
            <person name="Takio S."/>
            <person name="Tamura K."/>
            <person name="Chung S.J."/>
            <person name="Nakamura S."/>
            <person name="Kuroiwa H."/>
            <person name="Tanaka K."/>
            <person name="Sato N."/>
            <person name="Kuroiwa T."/>
        </authorList>
    </citation>
    <scope>NUCLEOTIDE SEQUENCE [LARGE SCALE GENOMIC DNA]</scope>
    <source>
        <strain evidence="9 10">10D</strain>
    </source>
</reference>
<dbReference type="OrthoDB" id="73614at2759"/>
<keyword evidence="3 8" id="KW-0812">Transmembrane</keyword>
<dbReference type="OMA" id="ISCCDTE"/>
<dbReference type="HOGENOM" id="CLU_1211299_0_0_1"/>
<feature type="transmembrane region" description="Helical" evidence="8">
    <location>
        <begin position="143"/>
        <end position="161"/>
    </location>
</feature>
<dbReference type="EMBL" id="AP006502">
    <property type="protein sequence ID" value="BAM83348.1"/>
    <property type="molecule type" value="Genomic_DNA"/>
</dbReference>
<dbReference type="Gramene" id="CMT399CT">
    <property type="protein sequence ID" value="CMT399CT"/>
    <property type="gene ID" value="CMT399C"/>
</dbReference>
<dbReference type="PANTHER" id="PTHR23137:SF6">
    <property type="entry name" value="VESICLE TRANSPORT PROTEIN"/>
    <property type="match status" value="1"/>
</dbReference>
<dbReference type="Pfam" id="PF04178">
    <property type="entry name" value="Got1"/>
    <property type="match status" value="1"/>
</dbReference>
<organism evidence="9 10">
    <name type="scientific">Cyanidioschyzon merolae (strain NIES-3377 / 10D)</name>
    <name type="common">Unicellular red alga</name>
    <dbReference type="NCBI Taxonomy" id="280699"/>
    <lineage>
        <taxon>Eukaryota</taxon>
        <taxon>Rhodophyta</taxon>
        <taxon>Bangiophyceae</taxon>
        <taxon>Cyanidiales</taxon>
        <taxon>Cyanidiaceae</taxon>
        <taxon>Cyanidioschyzon</taxon>
    </lineage>
</organism>
<evidence type="ECO:0000256" key="3">
    <source>
        <dbReference type="ARBA" id="ARBA00022692"/>
    </source>
</evidence>
<dbReference type="GO" id="GO:0005737">
    <property type="term" value="C:cytoplasm"/>
    <property type="evidence" value="ECO:0007669"/>
    <property type="project" value="UniProtKB-ARBA"/>
</dbReference>
<dbReference type="GO" id="GO:0015031">
    <property type="term" value="P:protein transport"/>
    <property type="evidence" value="ECO:0007669"/>
    <property type="project" value="UniProtKB-KW"/>
</dbReference>
<dbReference type="GO" id="GO:0016192">
    <property type="term" value="P:vesicle-mediated transport"/>
    <property type="evidence" value="ECO:0007669"/>
    <property type="project" value="InterPro"/>
</dbReference>
<keyword evidence="10" id="KW-1185">Reference proteome</keyword>
<evidence type="ECO:0000256" key="6">
    <source>
        <dbReference type="ARBA" id="ARBA00023136"/>
    </source>
</evidence>
<evidence type="ECO:0000256" key="4">
    <source>
        <dbReference type="ARBA" id="ARBA00022927"/>
    </source>
</evidence>
<gene>
    <name evidence="9" type="ORF">CYME_CMT399C</name>
</gene>
<evidence type="ECO:0000256" key="8">
    <source>
        <dbReference type="RuleBase" id="RU363111"/>
    </source>
</evidence>
<name>M1VMM8_CYAM1</name>
<dbReference type="PANTHER" id="PTHR23137">
    <property type="entry name" value="VESICLE TRANSPORT PROTEIN-RELATED"/>
    <property type="match status" value="1"/>
</dbReference>
<dbReference type="InterPro" id="IPR011691">
    <property type="entry name" value="Vesicle_transpt_SFT2"/>
</dbReference>
<evidence type="ECO:0000313" key="9">
    <source>
        <dbReference type="EMBL" id="BAM83348.1"/>
    </source>
</evidence>
<keyword evidence="2 8" id="KW-0813">Transport</keyword>
<protein>
    <recommendedName>
        <fullName evidence="8">Vesicle transport protein</fullName>
    </recommendedName>
</protein>
<proteinExistence type="inferred from homology"/>
<keyword evidence="4 8" id="KW-0653">Protein transport</keyword>
<comment type="subcellular location">
    <subcellularLocation>
        <location evidence="1 8">Membrane</location>
        <topology evidence="1 8">Multi-pass membrane protein</topology>
    </subcellularLocation>
</comment>
<keyword evidence="5 8" id="KW-1133">Transmembrane helix</keyword>
<dbReference type="GO" id="GO:0012505">
    <property type="term" value="C:endomembrane system"/>
    <property type="evidence" value="ECO:0007669"/>
    <property type="project" value="UniProtKB-ARBA"/>
</dbReference>
<evidence type="ECO:0000313" key="10">
    <source>
        <dbReference type="Proteomes" id="UP000007014"/>
    </source>
</evidence>
<dbReference type="GeneID" id="16998165"/>
<feature type="transmembrane region" description="Helical" evidence="8">
    <location>
        <begin position="81"/>
        <end position="106"/>
    </location>
</feature>
<keyword evidence="6 8" id="KW-0472">Membrane</keyword>